<keyword evidence="1" id="KW-0808">Transferase</keyword>
<dbReference type="InterPro" id="IPR042104">
    <property type="entry name" value="PKS_dehydratase_sf"/>
</dbReference>
<evidence type="ECO:0000313" key="4">
    <source>
        <dbReference type="EMBL" id="MBO2446351.1"/>
    </source>
</evidence>
<dbReference type="InterPro" id="IPR036291">
    <property type="entry name" value="NAD(P)-bd_dom_sf"/>
</dbReference>
<keyword evidence="5" id="KW-1185">Reference proteome</keyword>
<dbReference type="PANTHER" id="PTHR43775:SF51">
    <property type="entry name" value="INACTIVE PHENOLPHTHIOCEROL SYNTHESIS POLYKETIDE SYNTHASE TYPE I PKS1-RELATED"/>
    <property type="match status" value="1"/>
</dbReference>
<evidence type="ECO:0000256" key="1">
    <source>
        <dbReference type="ARBA" id="ARBA00022679"/>
    </source>
</evidence>
<evidence type="ECO:0000256" key="2">
    <source>
        <dbReference type="SAM" id="MobiDB-lite"/>
    </source>
</evidence>
<protein>
    <submittedName>
        <fullName evidence="4">SDR family oxidoreductase</fullName>
    </submittedName>
</protein>
<dbReference type="CDD" id="cd08953">
    <property type="entry name" value="KR_2_SDR_x"/>
    <property type="match status" value="1"/>
</dbReference>
<gene>
    <name evidence="4" type="ORF">J4573_04565</name>
</gene>
<dbReference type="InterPro" id="IPR050091">
    <property type="entry name" value="PKS_NRPS_Biosynth_Enz"/>
</dbReference>
<dbReference type="Gene3D" id="3.40.50.720">
    <property type="entry name" value="NAD(P)-binding Rossmann-like Domain"/>
    <property type="match status" value="1"/>
</dbReference>
<dbReference type="EMBL" id="JAGEOJ010000002">
    <property type="protein sequence ID" value="MBO2446351.1"/>
    <property type="molecule type" value="Genomic_DNA"/>
</dbReference>
<sequence length="743" mass="77271">MVAAPAPPTGLTMYGLSDARLFIVDEGAGLAGLLAELLQAQGVSAMPIGYCEEVPDDAGGVVLLGGMARVAEPADGFRHQRTAFQLARRLAPTLGSAGGLFVTVQDTGGDFGLAGTGERAWVGGFAALARTAAKEWPQAAVKAIDCARAERTSGELAEAITAELLRGGPLLDVGLRSDGTRVTPRPRPAELEPAQPEPAGRGRIGPDSVMVVTGGARGVTAAALIELARVCKPRLALLGRTELADEPPGLPQDADEQTLTRELARLADGPVSPAKLAARVRQIMAVREIRGTLAALAEAGSPARYLSVDATDAGALSMALEEVRADWGPITAVVHAAGRLADRYMAEKTDAQFDGVFDTKAVGLSTLLEATSKDPLTTLCVFSSVAGTFGNQGQSDYAMANEVLAHVASAEAARRPECHVSSIAWGPWDGGMVTPALAAHFTRAGVPLLPQAEGAEAFVAELTAGRGSRVLISATDGSPRSAEALGRPDEPIRAQITVTARSHPHLADHVIAGTPVLPMAQALEWLTGAARSWHPDAAQVVLRDVRVLRGAPLPELNEAGHGFTLSGSAGGAVAELHGDGKHPHYRARIEPEPQPMEAQHPLEGLEPSRREEIYDGETLFHGPLFQSLTRIDGMSSAGARGSVIGLGDLGWQDGDWQTDPAAIDGALQLAVVWAEALLGGATLPMALGEFRAYRVGSADGGFSCTVRAVPANGDHAQCHVALATGDGEPFAELRDLELVLRPS</sequence>
<feature type="domain" description="Ketoreductase" evidence="3">
    <location>
        <begin position="208"/>
        <end position="431"/>
    </location>
</feature>
<dbReference type="Pfam" id="PF14765">
    <property type="entry name" value="PS-DH"/>
    <property type="match status" value="1"/>
</dbReference>
<dbReference type="GO" id="GO:0004312">
    <property type="term" value="F:fatty acid synthase activity"/>
    <property type="evidence" value="ECO:0007669"/>
    <property type="project" value="TreeGrafter"/>
</dbReference>
<reference evidence="4" key="1">
    <citation type="submission" date="2021-03" db="EMBL/GenBank/DDBJ databases">
        <authorList>
            <person name="Kanchanasin P."/>
            <person name="Saeng-In P."/>
            <person name="Phongsopitanun W."/>
            <person name="Yuki M."/>
            <person name="Kudo T."/>
            <person name="Ohkuma M."/>
            <person name="Tanasupawat S."/>
        </authorList>
    </citation>
    <scope>NUCLEOTIDE SEQUENCE</scope>
    <source>
        <strain evidence="4">GKU 128</strain>
    </source>
</reference>
<dbReference type="InterPro" id="IPR049552">
    <property type="entry name" value="PKS_DH_N"/>
</dbReference>
<dbReference type="GO" id="GO:0006633">
    <property type="term" value="P:fatty acid biosynthetic process"/>
    <property type="evidence" value="ECO:0007669"/>
    <property type="project" value="TreeGrafter"/>
</dbReference>
<dbReference type="Pfam" id="PF21089">
    <property type="entry name" value="PKS_DH_N"/>
    <property type="match status" value="1"/>
</dbReference>
<feature type="region of interest" description="Disordered" evidence="2">
    <location>
        <begin position="175"/>
        <end position="207"/>
    </location>
</feature>
<evidence type="ECO:0000313" key="5">
    <source>
        <dbReference type="Proteomes" id="UP000669179"/>
    </source>
</evidence>
<name>A0A939P6F4_9ACTN</name>
<dbReference type="PANTHER" id="PTHR43775">
    <property type="entry name" value="FATTY ACID SYNTHASE"/>
    <property type="match status" value="1"/>
</dbReference>
<dbReference type="AlphaFoldDB" id="A0A939P6F4"/>
<evidence type="ECO:0000259" key="3">
    <source>
        <dbReference type="SMART" id="SM00822"/>
    </source>
</evidence>
<dbReference type="RefSeq" id="WP_208253963.1">
    <property type="nucleotide sequence ID" value="NZ_JAGEOJ010000002.1"/>
</dbReference>
<dbReference type="Gene3D" id="3.10.129.110">
    <property type="entry name" value="Polyketide synthase dehydratase"/>
    <property type="match status" value="1"/>
</dbReference>
<dbReference type="SMART" id="SM00822">
    <property type="entry name" value="PKS_KR"/>
    <property type="match status" value="1"/>
</dbReference>
<proteinExistence type="predicted"/>
<dbReference type="SUPFAM" id="SSF51735">
    <property type="entry name" value="NAD(P)-binding Rossmann-fold domains"/>
    <property type="match status" value="1"/>
</dbReference>
<accession>A0A939P6F4</accession>
<organism evidence="4 5">
    <name type="scientific">Actinomadura barringtoniae</name>
    <dbReference type="NCBI Taxonomy" id="1427535"/>
    <lineage>
        <taxon>Bacteria</taxon>
        <taxon>Bacillati</taxon>
        <taxon>Actinomycetota</taxon>
        <taxon>Actinomycetes</taxon>
        <taxon>Streptosporangiales</taxon>
        <taxon>Thermomonosporaceae</taxon>
        <taxon>Actinomadura</taxon>
    </lineage>
</organism>
<dbReference type="Proteomes" id="UP000669179">
    <property type="component" value="Unassembled WGS sequence"/>
</dbReference>
<dbReference type="InterPro" id="IPR057326">
    <property type="entry name" value="KR_dom"/>
</dbReference>
<dbReference type="InterPro" id="IPR049551">
    <property type="entry name" value="PKS_DH_C"/>
</dbReference>
<dbReference type="Pfam" id="PF08659">
    <property type="entry name" value="KR"/>
    <property type="match status" value="1"/>
</dbReference>
<comment type="caution">
    <text evidence="4">The sequence shown here is derived from an EMBL/GenBank/DDBJ whole genome shotgun (WGS) entry which is preliminary data.</text>
</comment>
<dbReference type="InterPro" id="IPR013968">
    <property type="entry name" value="PKS_KR"/>
</dbReference>